<feature type="domain" description="Kazal-like" evidence="6">
    <location>
        <begin position="29"/>
        <end position="86"/>
    </location>
</feature>
<dbReference type="PROSITE" id="PS51465">
    <property type="entry name" value="KAZAL_2"/>
    <property type="match status" value="1"/>
</dbReference>
<keyword evidence="3" id="KW-0646">Protease inhibitor</keyword>
<organism evidence="7 8">
    <name type="scientific">Conger conger</name>
    <name type="common">Conger eel</name>
    <name type="synonym">Muraena conger</name>
    <dbReference type="NCBI Taxonomy" id="82655"/>
    <lineage>
        <taxon>Eukaryota</taxon>
        <taxon>Metazoa</taxon>
        <taxon>Chordata</taxon>
        <taxon>Craniata</taxon>
        <taxon>Vertebrata</taxon>
        <taxon>Euteleostomi</taxon>
        <taxon>Actinopterygii</taxon>
        <taxon>Neopterygii</taxon>
        <taxon>Teleostei</taxon>
        <taxon>Anguilliformes</taxon>
        <taxon>Congridae</taxon>
        <taxon>Conger</taxon>
    </lineage>
</organism>
<keyword evidence="2" id="KW-0964">Secreted</keyword>
<accession>A0A9Q1DTZ4</accession>
<dbReference type="InterPro" id="IPR002350">
    <property type="entry name" value="Kazal_dom"/>
</dbReference>
<proteinExistence type="predicted"/>
<comment type="caution">
    <text evidence="7">The sequence shown here is derived from an EMBL/GenBank/DDBJ whole genome shotgun (WGS) entry which is preliminary data.</text>
</comment>
<evidence type="ECO:0000313" key="8">
    <source>
        <dbReference type="Proteomes" id="UP001152803"/>
    </source>
</evidence>
<feature type="signal peptide" evidence="5">
    <location>
        <begin position="1"/>
        <end position="22"/>
    </location>
</feature>
<dbReference type="GO" id="GO:0030414">
    <property type="term" value="F:peptidase inhibitor activity"/>
    <property type="evidence" value="ECO:0007669"/>
    <property type="project" value="UniProtKB-KW"/>
</dbReference>
<evidence type="ECO:0000256" key="4">
    <source>
        <dbReference type="ARBA" id="ARBA00023157"/>
    </source>
</evidence>
<dbReference type="SUPFAM" id="SSF100895">
    <property type="entry name" value="Kazal-type serine protease inhibitors"/>
    <property type="match status" value="1"/>
</dbReference>
<dbReference type="InterPro" id="IPR036058">
    <property type="entry name" value="Kazal_dom_sf"/>
</dbReference>
<evidence type="ECO:0000259" key="6">
    <source>
        <dbReference type="PROSITE" id="PS51465"/>
    </source>
</evidence>
<dbReference type="GO" id="GO:0005576">
    <property type="term" value="C:extracellular region"/>
    <property type="evidence" value="ECO:0007669"/>
    <property type="project" value="UniProtKB-SubCell"/>
</dbReference>
<dbReference type="PROSITE" id="PS00282">
    <property type="entry name" value="KAZAL_1"/>
    <property type="match status" value="1"/>
</dbReference>
<protein>
    <recommendedName>
        <fullName evidence="6">Kazal-like domain-containing protein</fullName>
    </recommendedName>
</protein>
<evidence type="ECO:0000256" key="3">
    <source>
        <dbReference type="ARBA" id="ARBA00022690"/>
    </source>
</evidence>
<sequence>MKLTILVCTLVLLSLSVISVMGQGWKLTPPREAKCSARSELGICNKILKPVCGDDGKTYGTECLLCYDNKRYKKNVGIVQQGECPGITKQFKSF</sequence>
<gene>
    <name evidence="7" type="ORF">COCON_G00042700</name>
</gene>
<evidence type="ECO:0000313" key="7">
    <source>
        <dbReference type="EMBL" id="KAJ8281751.1"/>
    </source>
</evidence>
<dbReference type="Proteomes" id="UP001152803">
    <property type="component" value="Unassembled WGS sequence"/>
</dbReference>
<reference evidence="7" key="1">
    <citation type="journal article" date="2023" name="Science">
        <title>Genome structures resolve the early diversification of teleost fishes.</title>
        <authorList>
            <person name="Parey E."/>
            <person name="Louis A."/>
            <person name="Montfort J."/>
            <person name="Bouchez O."/>
            <person name="Roques C."/>
            <person name="Iampietro C."/>
            <person name="Lluch J."/>
            <person name="Castinel A."/>
            <person name="Donnadieu C."/>
            <person name="Desvignes T."/>
            <person name="Floi Bucao C."/>
            <person name="Jouanno E."/>
            <person name="Wen M."/>
            <person name="Mejri S."/>
            <person name="Dirks R."/>
            <person name="Jansen H."/>
            <person name="Henkel C."/>
            <person name="Chen W.J."/>
            <person name="Zahm M."/>
            <person name="Cabau C."/>
            <person name="Klopp C."/>
            <person name="Thompson A.W."/>
            <person name="Robinson-Rechavi M."/>
            <person name="Braasch I."/>
            <person name="Lecointre G."/>
            <person name="Bobe J."/>
            <person name="Postlethwait J.H."/>
            <person name="Berthelot C."/>
            <person name="Roest Crollius H."/>
            <person name="Guiguen Y."/>
        </authorList>
    </citation>
    <scope>NUCLEOTIDE SEQUENCE</scope>
    <source>
        <strain evidence="7">Concon-B</strain>
    </source>
</reference>
<dbReference type="EMBL" id="JAFJMO010000003">
    <property type="protein sequence ID" value="KAJ8281751.1"/>
    <property type="molecule type" value="Genomic_DNA"/>
</dbReference>
<keyword evidence="4" id="KW-1015">Disulfide bond</keyword>
<dbReference type="AlphaFoldDB" id="A0A9Q1DTZ4"/>
<dbReference type="Gene3D" id="3.30.60.30">
    <property type="match status" value="1"/>
</dbReference>
<dbReference type="SMART" id="SM00280">
    <property type="entry name" value="KAZAL"/>
    <property type="match status" value="1"/>
</dbReference>
<dbReference type="PANTHER" id="PTHR21312">
    <property type="entry name" value="SERINE PROTEASE INHIBITOR"/>
    <property type="match status" value="1"/>
</dbReference>
<dbReference type="Pfam" id="PF00050">
    <property type="entry name" value="Kazal_1"/>
    <property type="match status" value="1"/>
</dbReference>
<evidence type="ECO:0000256" key="5">
    <source>
        <dbReference type="SAM" id="SignalP"/>
    </source>
</evidence>
<dbReference type="OrthoDB" id="126772at2759"/>
<feature type="chain" id="PRO_5040427315" description="Kazal-like domain-containing protein" evidence="5">
    <location>
        <begin position="23"/>
        <end position="94"/>
    </location>
</feature>
<comment type="subcellular location">
    <subcellularLocation>
        <location evidence="1">Secreted</location>
    </subcellularLocation>
</comment>
<keyword evidence="8" id="KW-1185">Reference proteome</keyword>
<evidence type="ECO:0000256" key="2">
    <source>
        <dbReference type="ARBA" id="ARBA00022525"/>
    </source>
</evidence>
<evidence type="ECO:0000256" key="1">
    <source>
        <dbReference type="ARBA" id="ARBA00004613"/>
    </source>
</evidence>
<keyword evidence="5" id="KW-0732">Signal</keyword>
<name>A0A9Q1DTZ4_CONCO</name>
<dbReference type="PANTHER" id="PTHR21312:SF28">
    <property type="entry name" value="OVOINHIBITOR-RELATED"/>
    <property type="match status" value="1"/>
</dbReference>